<dbReference type="Gene3D" id="1.20.1270.60">
    <property type="entry name" value="Arfaptin homology (AH) domain/BAR domain"/>
    <property type="match status" value="1"/>
</dbReference>
<dbReference type="GO" id="GO:0006897">
    <property type="term" value="P:endocytosis"/>
    <property type="evidence" value="ECO:0007669"/>
    <property type="project" value="TreeGrafter"/>
</dbReference>
<name>A0A8H7FB12_AGABI</name>
<dbReference type="GO" id="GO:0008289">
    <property type="term" value="F:lipid binding"/>
    <property type="evidence" value="ECO:0007669"/>
    <property type="project" value="TreeGrafter"/>
</dbReference>
<dbReference type="GO" id="GO:0005886">
    <property type="term" value="C:plasma membrane"/>
    <property type="evidence" value="ECO:0007669"/>
    <property type="project" value="TreeGrafter"/>
</dbReference>
<evidence type="ECO:0000313" key="3">
    <source>
        <dbReference type="EMBL" id="KAF7784366.1"/>
    </source>
</evidence>
<comment type="caution">
    <text evidence="3">The sequence shown here is derived from an EMBL/GenBank/DDBJ whole genome shotgun (WGS) entry which is preliminary data.</text>
</comment>
<accession>A0A8H7FB12</accession>
<dbReference type="PANTHER" id="PTHR31962:SF1">
    <property type="entry name" value="SPHINGOLIPID LONG CHAIN BASE-RESPONSIVE PROTEIN PIL1"/>
    <property type="match status" value="1"/>
</dbReference>
<evidence type="ECO:0000313" key="4">
    <source>
        <dbReference type="Proteomes" id="UP000629468"/>
    </source>
</evidence>
<dbReference type="Pfam" id="PF13805">
    <property type="entry name" value="Pil1"/>
    <property type="match status" value="1"/>
</dbReference>
<feature type="region of interest" description="Disordered" evidence="2">
    <location>
        <begin position="21"/>
        <end position="51"/>
    </location>
</feature>
<protein>
    <recommendedName>
        <fullName evidence="5">Sphingolipid long chain base-responsive protein LSP1</fullName>
    </recommendedName>
</protein>
<dbReference type="PANTHER" id="PTHR31962">
    <property type="entry name" value="SPHINGOLIPID LONG CHAIN BASE-RESPONSIVE PROTEIN PIL1"/>
    <property type="match status" value="1"/>
</dbReference>
<gene>
    <name evidence="3" type="ORF">Agabi119p4_531</name>
</gene>
<sequence length="475" mass="51281">MPVPGFLASFADKAQSAINATPLAAHLPSRDRPSSPDPSTQPPANTSAAQGGGHRYAFESISHQFRSLGQQYSSTTPAQKIVTAEKGVALHFDSVGRDSKAQSKELYTWGQAEAEDLKDVTDRLAYLNFVQGTLTATLASKLDAARSPFKALRDAETAIAPSRTARTGLQTQISRLEHDVQKSQDRKLLDLREQLRRAEMEDAGQEHEIEALKRKAVKESERLKWEAIREYGEKLVLLSQAATPIIAVLPSVPPTPELPYTGAQTTGATRASLQRALDNYKTGHISLPPQLAASELSRSDTRSFVTYICTTRRKPSITYAGANPQSPLPDDNLNHSPAAIPFSPPAASDPSQMNVPIITPTVAETGIPVSAGASGPGPASGSLRDLHPSPLAGGPASQHETIEEEKRRLESAYSSSAAVQDQTSQAPPAAYESAEEEKKRLEREARERLLRQTSSQSNQGKKDGDDELPPSYQDI</sequence>
<feature type="compositionally biased region" description="Polar residues" evidence="2">
    <location>
        <begin position="412"/>
        <end position="425"/>
    </location>
</feature>
<dbReference type="InterPro" id="IPR028245">
    <property type="entry name" value="PIL1/LSP1"/>
</dbReference>
<organism evidence="3 4">
    <name type="scientific">Agaricus bisporus var. burnettii</name>
    <dbReference type="NCBI Taxonomy" id="192524"/>
    <lineage>
        <taxon>Eukaryota</taxon>
        <taxon>Fungi</taxon>
        <taxon>Dikarya</taxon>
        <taxon>Basidiomycota</taxon>
        <taxon>Agaricomycotina</taxon>
        <taxon>Agaricomycetes</taxon>
        <taxon>Agaricomycetidae</taxon>
        <taxon>Agaricales</taxon>
        <taxon>Agaricineae</taxon>
        <taxon>Agaricaceae</taxon>
        <taxon>Agaricus</taxon>
    </lineage>
</organism>
<feature type="compositionally biased region" description="Basic and acidic residues" evidence="2">
    <location>
        <begin position="400"/>
        <end position="410"/>
    </location>
</feature>
<feature type="compositionally biased region" description="Low complexity" evidence="2">
    <location>
        <begin position="336"/>
        <end position="351"/>
    </location>
</feature>
<feature type="compositionally biased region" description="Low complexity" evidence="2">
    <location>
        <begin position="370"/>
        <end position="382"/>
    </location>
</feature>
<dbReference type="Proteomes" id="UP000629468">
    <property type="component" value="Unassembled WGS sequence"/>
</dbReference>
<feature type="region of interest" description="Disordered" evidence="2">
    <location>
        <begin position="367"/>
        <end position="475"/>
    </location>
</feature>
<feature type="compositionally biased region" description="Basic and acidic residues" evidence="2">
    <location>
        <begin position="436"/>
        <end position="450"/>
    </location>
</feature>
<feature type="coiled-coil region" evidence="1">
    <location>
        <begin position="166"/>
        <end position="215"/>
    </location>
</feature>
<evidence type="ECO:0000256" key="1">
    <source>
        <dbReference type="SAM" id="Coils"/>
    </source>
</evidence>
<evidence type="ECO:0000256" key="2">
    <source>
        <dbReference type="SAM" id="MobiDB-lite"/>
    </source>
</evidence>
<proteinExistence type="predicted"/>
<dbReference type="GO" id="GO:0070941">
    <property type="term" value="P:eisosome assembly"/>
    <property type="evidence" value="ECO:0007669"/>
    <property type="project" value="TreeGrafter"/>
</dbReference>
<dbReference type="AlphaFoldDB" id="A0A8H7FB12"/>
<reference evidence="3 4" key="1">
    <citation type="journal article" name="Sci. Rep.">
        <title>Telomere-to-telomere assembled and centromere annotated genomes of the two main subspecies of the button mushroom Agaricus bisporus reveal especially polymorphic chromosome ends.</title>
        <authorList>
            <person name="Sonnenberg A.S.M."/>
            <person name="Sedaghat-Telgerd N."/>
            <person name="Lavrijssen B."/>
            <person name="Ohm R.A."/>
            <person name="Hendrickx P.M."/>
            <person name="Scholtmeijer K."/>
            <person name="Baars J.J.P."/>
            <person name="van Peer A."/>
        </authorList>
    </citation>
    <scope>NUCLEOTIDE SEQUENCE [LARGE SCALE GENOMIC DNA]</scope>
    <source>
        <strain evidence="3 4">H119_p4</strain>
    </source>
</reference>
<evidence type="ECO:0008006" key="5">
    <source>
        <dbReference type="Google" id="ProtNLM"/>
    </source>
</evidence>
<feature type="region of interest" description="Disordered" evidence="2">
    <location>
        <begin position="318"/>
        <end position="354"/>
    </location>
</feature>
<dbReference type="EMBL" id="JABXXO010000001">
    <property type="protein sequence ID" value="KAF7784366.1"/>
    <property type="molecule type" value="Genomic_DNA"/>
</dbReference>
<keyword evidence="1" id="KW-0175">Coiled coil</keyword>
<dbReference type="GO" id="GO:0036286">
    <property type="term" value="C:eisosome filament"/>
    <property type="evidence" value="ECO:0007669"/>
    <property type="project" value="TreeGrafter"/>
</dbReference>
<dbReference type="InterPro" id="IPR027267">
    <property type="entry name" value="AH/BAR_dom_sf"/>
</dbReference>